<sequence>MPELPTSTENLEELATARVLFKLLNLASSAENIELAFIILTIQIGILEGRPMDISALAAMTGLPRTTVLRKLRDFEQRTGRLRWQSKGSRRIPLIDPDFSLWGKHLKTAARLMRQYVDLLSILDKSAFDPAETVS</sequence>
<proteinExistence type="predicted"/>
<keyword evidence="2" id="KW-1185">Reference proteome</keyword>
<dbReference type="Proteomes" id="UP000199647">
    <property type="component" value="Unassembled WGS sequence"/>
</dbReference>
<dbReference type="RefSeq" id="WP_092498520.1">
    <property type="nucleotide sequence ID" value="NZ_FOFG01000014.1"/>
</dbReference>
<name>A0A1H9MUV1_9HYPH</name>
<protein>
    <submittedName>
        <fullName evidence="1">Uncharacterized protein</fullName>
    </submittedName>
</protein>
<dbReference type="OrthoDB" id="6057486at2"/>
<organism evidence="1 2">
    <name type="scientific">Faunimonas pinastri</name>
    <dbReference type="NCBI Taxonomy" id="1855383"/>
    <lineage>
        <taxon>Bacteria</taxon>
        <taxon>Pseudomonadati</taxon>
        <taxon>Pseudomonadota</taxon>
        <taxon>Alphaproteobacteria</taxon>
        <taxon>Hyphomicrobiales</taxon>
        <taxon>Afifellaceae</taxon>
        <taxon>Faunimonas</taxon>
    </lineage>
</organism>
<evidence type="ECO:0000313" key="1">
    <source>
        <dbReference type="EMBL" id="SER27462.1"/>
    </source>
</evidence>
<dbReference type="AlphaFoldDB" id="A0A1H9MUV1"/>
<evidence type="ECO:0000313" key="2">
    <source>
        <dbReference type="Proteomes" id="UP000199647"/>
    </source>
</evidence>
<gene>
    <name evidence="1" type="ORF">SAMN05216548_11460</name>
</gene>
<reference evidence="1 2" key="1">
    <citation type="submission" date="2016-10" db="EMBL/GenBank/DDBJ databases">
        <authorList>
            <person name="de Groot N.N."/>
        </authorList>
    </citation>
    <scope>NUCLEOTIDE SEQUENCE [LARGE SCALE GENOMIC DNA]</scope>
    <source>
        <strain evidence="1 2">A52C2</strain>
    </source>
</reference>
<dbReference type="EMBL" id="FOFG01000014">
    <property type="protein sequence ID" value="SER27462.1"/>
    <property type="molecule type" value="Genomic_DNA"/>
</dbReference>
<accession>A0A1H9MUV1</accession>